<dbReference type="Pfam" id="PF01833">
    <property type="entry name" value="TIG"/>
    <property type="match status" value="1"/>
</dbReference>
<dbReference type="EMBL" id="MHIX01000014">
    <property type="protein sequence ID" value="OGY59463.1"/>
    <property type="molecule type" value="Genomic_DNA"/>
</dbReference>
<keyword evidence="2" id="KW-1133">Transmembrane helix</keyword>
<sequence length="896" mass="96847">MKNKHDFVSKLIVLSVVVTGLVIGFFAIAESVFAATPEGYLDAADCESVRGWAWDADTPNVAIPIAIYIDGQTGQISETARIPASLYRSDLGKYGNSYHAFNWTIPTQFRDGKSHKVYAYAIDTSGNGPNPLISGSPKTFSGCSGQGQTTTPTYPLGSAQLNQNAPFINSFSPSTGQQGNSIYLYGDFFQNGSRVTFGGVNAATSWISNRELVATVPSGSGSVQVRVVNPNNTYATFERYNFTYTGTTVTTTSYTQNPSVPSLRSPSSGSTVSSHTPLLEWYTSNNTSWYRIEVDNNSDFRSLEYANQPIYASVQNTPYLNDGTYYWRVRAYGTNNNWSDWSSTWWFRIETSTPPPQSQSASLNSLTASAYSINSGNSVTITGSGSYIDHYTVYVNCPSGVSMSASYSGNCNETKTVYSNSVNFWLTLTNSASSPQSVAITVRVFNSNNQEGNSQNVSVTVNPSQVTPPPPSSQPAQLNSLNASTYTINSGNSVTVTGSGSNIDHYTVYVNCPSGVSMNASYGGNCDEIKTVYSSSINFWLTLTNSTSNTQTVIITVKVFNSSNQEGGSQNITVLVNASQVTPPPSTSSAWIGSVSASSYAVASGSYVTFQAPTSNVSYYTVYASCPSNVYTESSDIQCNATRTIYNSSINTSARFTNSSGNTQSVTITFKVFNSNNIEGGSASVSISVYPQTSYVPVTTYPNVTLRVNGFDFYANVVRNAIVTVTWDASSASYCQPYSDYPIPKVDGGVWADGTLGASGTRQLYARHRDVESIRNLKVGIRCYSYNNQSMTDEATINITSDVVVTNNQSIIDQINLAQLKILALQADIQKKLMSEKEETKKESGGGLLSFLLAGLEGIAGDSTLGTIIFILGLLFIIALFYILWLVIRPYIEKKE</sequence>
<protein>
    <recommendedName>
        <fullName evidence="3">IPT/TIG domain-containing protein</fullName>
    </recommendedName>
</protein>
<dbReference type="InterPro" id="IPR014756">
    <property type="entry name" value="Ig_E-set"/>
</dbReference>
<feature type="domain" description="IPT/TIG" evidence="3">
    <location>
        <begin position="166"/>
        <end position="244"/>
    </location>
</feature>
<reference evidence="4 5" key="1">
    <citation type="journal article" date="2016" name="Nat. Commun.">
        <title>Thousands of microbial genomes shed light on interconnected biogeochemical processes in an aquifer system.</title>
        <authorList>
            <person name="Anantharaman K."/>
            <person name="Brown C.T."/>
            <person name="Hug L.A."/>
            <person name="Sharon I."/>
            <person name="Castelle C.J."/>
            <person name="Probst A.J."/>
            <person name="Thomas B.C."/>
            <person name="Singh A."/>
            <person name="Wilkins M.J."/>
            <person name="Karaoz U."/>
            <person name="Brodie E.L."/>
            <person name="Williams K.H."/>
            <person name="Hubbard S.S."/>
            <person name="Banfield J.F."/>
        </authorList>
    </citation>
    <scope>NUCLEOTIDE SEQUENCE [LARGE SCALE GENOMIC DNA]</scope>
</reference>
<evidence type="ECO:0000256" key="1">
    <source>
        <dbReference type="SAM" id="MobiDB-lite"/>
    </source>
</evidence>
<dbReference type="STRING" id="1797689.A3F24_00380"/>
<organism evidence="4 5">
    <name type="scientific">Candidatus Colwellbacteria bacterium RIFCSPHIGHO2_12_FULL_44_17</name>
    <dbReference type="NCBI Taxonomy" id="1797689"/>
    <lineage>
        <taxon>Bacteria</taxon>
        <taxon>Candidatus Colwelliibacteriota</taxon>
    </lineage>
</organism>
<name>A0A1G1Z4B6_9BACT</name>
<evidence type="ECO:0000259" key="3">
    <source>
        <dbReference type="Pfam" id="PF01833"/>
    </source>
</evidence>
<feature type="region of interest" description="Disordered" evidence="1">
    <location>
        <begin position="451"/>
        <end position="477"/>
    </location>
</feature>
<gene>
    <name evidence="4" type="ORF">A3F24_00380</name>
</gene>
<accession>A0A1G1Z4B6</accession>
<evidence type="ECO:0000313" key="4">
    <source>
        <dbReference type="EMBL" id="OGY59463.1"/>
    </source>
</evidence>
<keyword evidence="2" id="KW-0472">Membrane</keyword>
<proteinExistence type="predicted"/>
<dbReference type="Gene3D" id="2.60.40.10">
    <property type="entry name" value="Immunoglobulins"/>
    <property type="match status" value="2"/>
</dbReference>
<evidence type="ECO:0000256" key="2">
    <source>
        <dbReference type="SAM" id="Phobius"/>
    </source>
</evidence>
<feature type="transmembrane region" description="Helical" evidence="2">
    <location>
        <begin position="865"/>
        <end position="888"/>
    </location>
</feature>
<dbReference type="SUPFAM" id="SSF81296">
    <property type="entry name" value="E set domains"/>
    <property type="match status" value="1"/>
</dbReference>
<evidence type="ECO:0000313" key="5">
    <source>
        <dbReference type="Proteomes" id="UP000178515"/>
    </source>
</evidence>
<dbReference type="InterPro" id="IPR002909">
    <property type="entry name" value="IPT_dom"/>
</dbReference>
<comment type="caution">
    <text evidence="4">The sequence shown here is derived from an EMBL/GenBank/DDBJ whole genome shotgun (WGS) entry which is preliminary data.</text>
</comment>
<dbReference type="InterPro" id="IPR013783">
    <property type="entry name" value="Ig-like_fold"/>
</dbReference>
<dbReference type="AlphaFoldDB" id="A0A1G1Z4B6"/>
<feature type="compositionally biased region" description="Low complexity" evidence="1">
    <location>
        <begin position="453"/>
        <end position="465"/>
    </location>
</feature>
<keyword evidence="2" id="KW-0812">Transmembrane</keyword>
<dbReference type="Proteomes" id="UP000178515">
    <property type="component" value="Unassembled WGS sequence"/>
</dbReference>
<dbReference type="CDD" id="cd00603">
    <property type="entry name" value="IPT_PCSR"/>
    <property type="match status" value="1"/>
</dbReference>